<dbReference type="InterPro" id="IPR023393">
    <property type="entry name" value="START-like_dom_sf"/>
</dbReference>
<dbReference type="AlphaFoldDB" id="A0AA41QP79"/>
<sequence>MTEAGEDDVMFEGVLEAAPEKVWRALTVPELVGAWLLPAREAAAGLELDGTEEGLSRIDCEVIEAEAPSLLRYRWQADGEAESVVTFELTRIAEGTWLRLTHEPALARVMAAANSNGPVMLAA</sequence>
<evidence type="ECO:0000256" key="1">
    <source>
        <dbReference type="ARBA" id="ARBA00006817"/>
    </source>
</evidence>
<comment type="caution">
    <text evidence="3">The sequence shown here is derived from an EMBL/GenBank/DDBJ whole genome shotgun (WGS) entry which is preliminary data.</text>
</comment>
<dbReference type="Pfam" id="PF08327">
    <property type="entry name" value="AHSA1"/>
    <property type="match status" value="1"/>
</dbReference>
<dbReference type="RefSeq" id="WP_281736632.1">
    <property type="nucleotide sequence ID" value="NZ_JAKETQ010000002.1"/>
</dbReference>
<feature type="domain" description="Activator of Hsp90 ATPase homologue 1/2-like C-terminal" evidence="2">
    <location>
        <begin position="17"/>
        <end position="105"/>
    </location>
</feature>
<evidence type="ECO:0000313" key="3">
    <source>
        <dbReference type="EMBL" id="MCI0128475.1"/>
    </source>
</evidence>
<dbReference type="Proteomes" id="UP001156140">
    <property type="component" value="Unassembled WGS sequence"/>
</dbReference>
<dbReference type="Gene3D" id="3.30.530.20">
    <property type="match status" value="1"/>
</dbReference>
<keyword evidence="4" id="KW-1185">Reference proteome</keyword>
<proteinExistence type="inferred from homology"/>
<gene>
    <name evidence="3" type="ORF">ML536_16710</name>
</gene>
<organism evidence="3 4">
    <name type="scientific">Paradevosia shaoguanensis</name>
    <dbReference type="NCBI Taxonomy" id="1335043"/>
    <lineage>
        <taxon>Bacteria</taxon>
        <taxon>Pseudomonadati</taxon>
        <taxon>Pseudomonadota</taxon>
        <taxon>Alphaproteobacteria</taxon>
        <taxon>Hyphomicrobiales</taxon>
        <taxon>Devosiaceae</taxon>
        <taxon>Paradevosia</taxon>
    </lineage>
</organism>
<dbReference type="SUPFAM" id="SSF55961">
    <property type="entry name" value="Bet v1-like"/>
    <property type="match status" value="1"/>
</dbReference>
<protein>
    <submittedName>
        <fullName evidence="3">SRPBCC domain-containing protein</fullName>
    </submittedName>
</protein>
<name>A0AA41QP79_9HYPH</name>
<evidence type="ECO:0000313" key="4">
    <source>
        <dbReference type="Proteomes" id="UP001156140"/>
    </source>
</evidence>
<evidence type="ECO:0000259" key="2">
    <source>
        <dbReference type="Pfam" id="PF08327"/>
    </source>
</evidence>
<reference evidence="3" key="1">
    <citation type="submission" date="2022-03" db="EMBL/GenBank/DDBJ databases">
        <title>The complete genome sequence of a Methyloterrigena soli.</title>
        <authorList>
            <person name="Zi Z."/>
        </authorList>
    </citation>
    <scope>NUCLEOTIDE SEQUENCE</scope>
    <source>
        <strain evidence="3">M48</strain>
    </source>
</reference>
<accession>A0AA41QP79</accession>
<comment type="similarity">
    <text evidence="1">Belongs to the AHA1 family.</text>
</comment>
<dbReference type="InterPro" id="IPR013538">
    <property type="entry name" value="ASHA1/2-like_C"/>
</dbReference>
<dbReference type="EMBL" id="JALAZD010000002">
    <property type="protein sequence ID" value="MCI0128475.1"/>
    <property type="molecule type" value="Genomic_DNA"/>
</dbReference>